<protein>
    <submittedName>
        <fullName evidence="9">Transporter</fullName>
    </submittedName>
</protein>
<evidence type="ECO:0000256" key="1">
    <source>
        <dbReference type="ARBA" id="ARBA00004571"/>
    </source>
</evidence>
<dbReference type="RefSeq" id="WP_200504609.1">
    <property type="nucleotide sequence ID" value="NZ_JAEHFX010000001.1"/>
</dbReference>
<name>A0ABS1BY73_9BACT</name>
<evidence type="ECO:0000256" key="6">
    <source>
        <dbReference type="ARBA" id="ARBA00023136"/>
    </source>
</evidence>
<dbReference type="PANTHER" id="PTHR35093">
    <property type="entry name" value="OUTER MEMBRANE PROTEIN NMB0088-RELATED"/>
    <property type="match status" value="1"/>
</dbReference>
<keyword evidence="4" id="KW-0812">Transmembrane</keyword>
<feature type="signal peptide" evidence="8">
    <location>
        <begin position="1"/>
        <end position="19"/>
    </location>
</feature>
<gene>
    <name evidence="9" type="ORF">I5M27_03395</name>
</gene>
<dbReference type="SUPFAM" id="SSF56935">
    <property type="entry name" value="Porins"/>
    <property type="match status" value="1"/>
</dbReference>
<evidence type="ECO:0000313" key="9">
    <source>
        <dbReference type="EMBL" id="MBK0402014.1"/>
    </source>
</evidence>
<comment type="caution">
    <text evidence="9">The sequence shown here is derived from an EMBL/GenBank/DDBJ whole genome shotgun (WGS) entry which is preliminary data.</text>
</comment>
<comment type="similarity">
    <text evidence="2">Belongs to the OmpP1/FadL family.</text>
</comment>
<comment type="subcellular location">
    <subcellularLocation>
        <location evidence="1">Cell outer membrane</location>
        <topology evidence="1">Multi-pass membrane protein</topology>
    </subcellularLocation>
</comment>
<dbReference type="InterPro" id="IPR005017">
    <property type="entry name" value="OMPP1/FadL/TodX"/>
</dbReference>
<feature type="chain" id="PRO_5046149839" evidence="8">
    <location>
        <begin position="20"/>
        <end position="406"/>
    </location>
</feature>
<evidence type="ECO:0000256" key="8">
    <source>
        <dbReference type="SAM" id="SignalP"/>
    </source>
</evidence>
<dbReference type="PANTHER" id="PTHR35093:SF8">
    <property type="entry name" value="OUTER MEMBRANE PROTEIN NMB0088-RELATED"/>
    <property type="match status" value="1"/>
</dbReference>
<dbReference type="Proteomes" id="UP000644147">
    <property type="component" value="Unassembled WGS sequence"/>
</dbReference>
<keyword evidence="5 8" id="KW-0732">Signal</keyword>
<keyword evidence="10" id="KW-1185">Reference proteome</keyword>
<evidence type="ECO:0000313" key="10">
    <source>
        <dbReference type="Proteomes" id="UP000644147"/>
    </source>
</evidence>
<sequence length="406" mass="44305">MKKTLLSIYLLSAAMLAQAGGFQVNTQGQKALGMGGAFSAYNKDASAAYYNPGALSMLDSGRYISVGSTFLMPKTTFLSANTATVSEMESQVFFPSYLYAAIPVSKRITAGLSVNSPYGLGTKWEDNWEGRSVSQEVNLKTFYVQPTLSYRITDNFSAGAGLVYAYGDVLVRRQIGEINSNAKLTGTASGFGFNAGVFGKIQDELSFGITYRSNVNFNLDKGKATFTNVPASLSSQFPNQNFKSTLELPSTLSVGFTNRINQKILVAFEFNLTGWSSYDSLNFNFENAATPDSRAGRKYEDAMAFRVGTEYGHSDNLAFRAGLFYDETPVRDEYISPELPDGSRIGLTAGLSYKLSERFELDAAYLFEKVAERNAVTDITKTNVANVAGKYRTLVNGVGLGLNYKF</sequence>
<evidence type="ECO:0000256" key="5">
    <source>
        <dbReference type="ARBA" id="ARBA00022729"/>
    </source>
</evidence>
<proteinExistence type="inferred from homology"/>
<dbReference type="Pfam" id="PF03349">
    <property type="entry name" value="Toluene_X"/>
    <property type="match status" value="1"/>
</dbReference>
<dbReference type="Gene3D" id="2.40.160.60">
    <property type="entry name" value="Outer membrane protein transport protein (OMPP1/FadL/TodX)"/>
    <property type="match status" value="1"/>
</dbReference>
<accession>A0ABS1BY73</accession>
<dbReference type="EMBL" id="JAEHFX010000001">
    <property type="protein sequence ID" value="MBK0402014.1"/>
    <property type="molecule type" value="Genomic_DNA"/>
</dbReference>
<reference evidence="9 10" key="1">
    <citation type="submission" date="2020-12" db="EMBL/GenBank/DDBJ databases">
        <title>Bacterial novel species Adhaeribacter sp. BT258 isolated from soil.</title>
        <authorList>
            <person name="Jung H.-Y."/>
        </authorList>
    </citation>
    <scope>NUCLEOTIDE SEQUENCE [LARGE SCALE GENOMIC DNA]</scope>
    <source>
        <strain evidence="9 10">BT258</strain>
    </source>
</reference>
<keyword evidence="6" id="KW-0472">Membrane</keyword>
<organism evidence="9 10">
    <name type="scientific">Adhaeribacter terrigena</name>
    <dbReference type="NCBI Taxonomy" id="2793070"/>
    <lineage>
        <taxon>Bacteria</taxon>
        <taxon>Pseudomonadati</taxon>
        <taxon>Bacteroidota</taxon>
        <taxon>Cytophagia</taxon>
        <taxon>Cytophagales</taxon>
        <taxon>Hymenobacteraceae</taxon>
        <taxon>Adhaeribacter</taxon>
    </lineage>
</organism>
<evidence type="ECO:0000256" key="7">
    <source>
        <dbReference type="ARBA" id="ARBA00023237"/>
    </source>
</evidence>
<keyword evidence="3" id="KW-1134">Transmembrane beta strand</keyword>
<keyword evidence="7" id="KW-0998">Cell outer membrane</keyword>
<evidence type="ECO:0000256" key="3">
    <source>
        <dbReference type="ARBA" id="ARBA00022452"/>
    </source>
</evidence>
<evidence type="ECO:0000256" key="4">
    <source>
        <dbReference type="ARBA" id="ARBA00022692"/>
    </source>
</evidence>
<evidence type="ECO:0000256" key="2">
    <source>
        <dbReference type="ARBA" id="ARBA00008163"/>
    </source>
</evidence>